<evidence type="ECO:0000256" key="3">
    <source>
        <dbReference type="ARBA" id="ARBA00022723"/>
    </source>
</evidence>
<dbReference type="PANTHER" id="PTHR42693:SF42">
    <property type="entry name" value="ARYLSULFATASE G"/>
    <property type="match status" value="1"/>
</dbReference>
<dbReference type="InterPro" id="IPR000917">
    <property type="entry name" value="Sulfatase_N"/>
</dbReference>
<keyword evidence="4 7" id="KW-0732">Signal</keyword>
<accession>A0A518CEG7</accession>
<dbReference type="GO" id="GO:0047753">
    <property type="term" value="F:choline-sulfatase activity"/>
    <property type="evidence" value="ECO:0007669"/>
    <property type="project" value="UniProtKB-EC"/>
</dbReference>
<dbReference type="PANTHER" id="PTHR42693">
    <property type="entry name" value="ARYLSULFATASE FAMILY MEMBER"/>
    <property type="match status" value="1"/>
</dbReference>
<dbReference type="RefSeq" id="WP_196782192.1">
    <property type="nucleotide sequence ID" value="NZ_CP036289.1"/>
</dbReference>
<dbReference type="SUPFAM" id="SSF53649">
    <property type="entry name" value="Alkaline phosphatase-like"/>
    <property type="match status" value="1"/>
</dbReference>
<comment type="cofactor">
    <cofactor evidence="1">
        <name>Ca(2+)</name>
        <dbReference type="ChEBI" id="CHEBI:29108"/>
    </cofactor>
</comment>
<dbReference type="Proteomes" id="UP000318626">
    <property type="component" value="Chromosome"/>
</dbReference>
<evidence type="ECO:0000259" key="8">
    <source>
        <dbReference type="Pfam" id="PF00884"/>
    </source>
</evidence>
<evidence type="ECO:0000256" key="7">
    <source>
        <dbReference type="SAM" id="SignalP"/>
    </source>
</evidence>
<proteinExistence type="inferred from homology"/>
<evidence type="ECO:0000256" key="6">
    <source>
        <dbReference type="ARBA" id="ARBA00022837"/>
    </source>
</evidence>
<dbReference type="Pfam" id="PF00884">
    <property type="entry name" value="Sulfatase"/>
    <property type="match status" value="1"/>
</dbReference>
<gene>
    <name evidence="9" type="primary">betC_15</name>
    <name evidence="9" type="ORF">Pan97_46900</name>
</gene>
<evidence type="ECO:0000256" key="5">
    <source>
        <dbReference type="ARBA" id="ARBA00022801"/>
    </source>
</evidence>
<organism evidence="9 10">
    <name type="scientific">Bremerella volcania</name>
    <dbReference type="NCBI Taxonomy" id="2527984"/>
    <lineage>
        <taxon>Bacteria</taxon>
        <taxon>Pseudomonadati</taxon>
        <taxon>Planctomycetota</taxon>
        <taxon>Planctomycetia</taxon>
        <taxon>Pirellulales</taxon>
        <taxon>Pirellulaceae</taxon>
        <taxon>Bremerella</taxon>
    </lineage>
</organism>
<dbReference type="GO" id="GO:0046872">
    <property type="term" value="F:metal ion binding"/>
    <property type="evidence" value="ECO:0007669"/>
    <property type="project" value="UniProtKB-KW"/>
</dbReference>
<dbReference type="KEGG" id="bvo:Pan97_46900"/>
<evidence type="ECO:0000313" key="10">
    <source>
        <dbReference type="Proteomes" id="UP000318626"/>
    </source>
</evidence>
<keyword evidence="10" id="KW-1185">Reference proteome</keyword>
<dbReference type="AlphaFoldDB" id="A0A518CEG7"/>
<feature type="chain" id="PRO_5021926083" evidence="7">
    <location>
        <begin position="22"/>
        <end position="473"/>
    </location>
</feature>
<evidence type="ECO:0000313" key="9">
    <source>
        <dbReference type="EMBL" id="QDU77618.1"/>
    </source>
</evidence>
<dbReference type="EMBL" id="CP036289">
    <property type="protein sequence ID" value="QDU77618.1"/>
    <property type="molecule type" value="Genomic_DNA"/>
</dbReference>
<dbReference type="Gene3D" id="3.40.720.10">
    <property type="entry name" value="Alkaline Phosphatase, subunit A"/>
    <property type="match status" value="1"/>
</dbReference>
<sequence precursor="true">MIRSLALVPFAVLALVSLAQADDAKKPNILFLFSDDQSYETPGYVGLTQAQTPSLDELAKRSVSFTHAYNQGSWSGAVCVASRTMLNSGRFVWHANDIYKTSEKERAEGRFWSEYMKKAGYRTYMTGKWHVPANAAKAFDVTGHVRGGMPQQTPQGYDRPKSADDTQWQPWDKKFGGFWEGGKHWSEVVGDEAVGFLEEAAKDEKPFFMYIAFNAPHDPRQSPKEFVDMYPEHEIEVPQDFLPEYPECKQIGCPPTLRDEHLAPFPRTKYAVQVHRQEYFAIITHMDQQIGRILEALEKSGKADETYVFFTSDHGLACGHHGLMGKQNSYDHSIRVPLLVSGPGIKPGTNDAAVYLQDVMPTTLELALVNKPEHVEFTSLLPLIHGEKAQSYDAIYNCYLDLQRSITQDGFKLMVYPKANRVKLFDLTSDPMEMKDLSADPVHAEKKQQLFATLQKWQAKVGDKLGLDAQLVK</sequence>
<dbReference type="GO" id="GO:0004065">
    <property type="term" value="F:arylsulfatase activity"/>
    <property type="evidence" value="ECO:0007669"/>
    <property type="project" value="TreeGrafter"/>
</dbReference>
<dbReference type="InterPro" id="IPR050738">
    <property type="entry name" value="Sulfatase"/>
</dbReference>
<comment type="similarity">
    <text evidence="2">Belongs to the sulfatase family.</text>
</comment>
<protein>
    <submittedName>
        <fullName evidence="9">Choline-sulfatase</fullName>
        <ecNumber evidence="9">3.1.6.6</ecNumber>
    </submittedName>
</protein>
<reference evidence="10" key="1">
    <citation type="submission" date="2019-02" db="EMBL/GenBank/DDBJ databases">
        <title>Deep-cultivation of Planctomycetes and their phenomic and genomic characterization uncovers novel biology.</title>
        <authorList>
            <person name="Wiegand S."/>
            <person name="Jogler M."/>
            <person name="Boedeker C."/>
            <person name="Pinto D."/>
            <person name="Vollmers J."/>
            <person name="Rivas-Marin E."/>
            <person name="Kohn T."/>
            <person name="Peeters S.H."/>
            <person name="Heuer A."/>
            <person name="Rast P."/>
            <person name="Oberbeckmann S."/>
            <person name="Bunk B."/>
            <person name="Jeske O."/>
            <person name="Meyerdierks A."/>
            <person name="Storesund J.E."/>
            <person name="Kallscheuer N."/>
            <person name="Luecker S."/>
            <person name="Lage O.M."/>
            <person name="Pohl T."/>
            <person name="Merkel B.J."/>
            <person name="Hornburger P."/>
            <person name="Mueller R.-W."/>
            <person name="Bruemmer F."/>
            <person name="Labrenz M."/>
            <person name="Spormann A.M."/>
            <person name="Op den Camp H."/>
            <person name="Overmann J."/>
            <person name="Amann R."/>
            <person name="Jetten M.S.M."/>
            <person name="Mascher T."/>
            <person name="Medema M.H."/>
            <person name="Devos D.P."/>
            <person name="Kaster A.-K."/>
            <person name="Ovreas L."/>
            <person name="Rohde M."/>
            <person name="Galperin M.Y."/>
            <person name="Jogler C."/>
        </authorList>
    </citation>
    <scope>NUCLEOTIDE SEQUENCE [LARGE SCALE GENOMIC DNA]</scope>
    <source>
        <strain evidence="10">Pan97</strain>
    </source>
</reference>
<dbReference type="EC" id="3.1.6.6" evidence="9"/>
<evidence type="ECO:0000256" key="4">
    <source>
        <dbReference type="ARBA" id="ARBA00022729"/>
    </source>
</evidence>
<keyword evidence="6" id="KW-0106">Calcium</keyword>
<feature type="domain" description="Sulfatase N-terminal" evidence="8">
    <location>
        <begin position="27"/>
        <end position="367"/>
    </location>
</feature>
<dbReference type="InterPro" id="IPR017850">
    <property type="entry name" value="Alkaline_phosphatase_core_sf"/>
</dbReference>
<keyword evidence="5 9" id="KW-0378">Hydrolase</keyword>
<name>A0A518CEG7_9BACT</name>
<evidence type="ECO:0000256" key="1">
    <source>
        <dbReference type="ARBA" id="ARBA00001913"/>
    </source>
</evidence>
<dbReference type="CDD" id="cd16155">
    <property type="entry name" value="sulfatase_like"/>
    <property type="match status" value="1"/>
</dbReference>
<keyword evidence="3" id="KW-0479">Metal-binding</keyword>
<evidence type="ECO:0000256" key="2">
    <source>
        <dbReference type="ARBA" id="ARBA00008779"/>
    </source>
</evidence>
<feature type="signal peptide" evidence="7">
    <location>
        <begin position="1"/>
        <end position="21"/>
    </location>
</feature>